<comment type="subcellular location">
    <subcellularLocation>
        <location evidence="1">Nucleus</location>
    </subcellularLocation>
</comment>
<keyword evidence="3" id="KW-0804">Transcription</keyword>
<evidence type="ECO:0000256" key="2">
    <source>
        <dbReference type="ARBA" id="ARBA00023015"/>
    </source>
</evidence>
<dbReference type="InterPro" id="IPR044660">
    <property type="entry name" value="IBH1-like"/>
</dbReference>
<protein>
    <submittedName>
        <fullName evidence="6">Uncharacterized protein</fullName>
    </submittedName>
</protein>
<evidence type="ECO:0000313" key="7">
    <source>
        <dbReference type="Proteomes" id="UP000825729"/>
    </source>
</evidence>
<evidence type="ECO:0000256" key="5">
    <source>
        <dbReference type="SAM" id="MobiDB-lite"/>
    </source>
</evidence>
<reference evidence="6 7" key="1">
    <citation type="submission" date="2021-07" db="EMBL/GenBank/DDBJ databases">
        <title>The Aristolochia fimbriata genome: insights into angiosperm evolution, floral development and chemical biosynthesis.</title>
        <authorList>
            <person name="Jiao Y."/>
        </authorList>
    </citation>
    <scope>NUCLEOTIDE SEQUENCE [LARGE SCALE GENOMIC DNA]</scope>
    <source>
        <strain evidence="6">IBCAS-2021</strain>
        <tissue evidence="6">Leaf</tissue>
    </source>
</reference>
<proteinExistence type="predicted"/>
<evidence type="ECO:0000256" key="4">
    <source>
        <dbReference type="ARBA" id="ARBA00023242"/>
    </source>
</evidence>
<dbReference type="InterPro" id="IPR044549">
    <property type="entry name" value="bHLH_AtIBH1-like"/>
</dbReference>
<keyword evidence="4" id="KW-0539">Nucleus</keyword>
<dbReference type="GO" id="GO:0005634">
    <property type="term" value="C:nucleus"/>
    <property type="evidence" value="ECO:0007669"/>
    <property type="project" value="UniProtKB-SubCell"/>
</dbReference>
<accession>A0AAV7EF76</accession>
<evidence type="ECO:0000256" key="1">
    <source>
        <dbReference type="ARBA" id="ARBA00004123"/>
    </source>
</evidence>
<dbReference type="PANTHER" id="PTHR33124:SF43">
    <property type="entry name" value="TRANSCRIPTION FACTOR PAR2"/>
    <property type="match status" value="1"/>
</dbReference>
<keyword evidence="7" id="KW-1185">Reference proteome</keyword>
<evidence type="ECO:0000313" key="6">
    <source>
        <dbReference type="EMBL" id="KAG9447495.1"/>
    </source>
</evidence>
<feature type="region of interest" description="Disordered" evidence="5">
    <location>
        <begin position="38"/>
        <end position="58"/>
    </location>
</feature>
<dbReference type="EMBL" id="JAINDJ010000005">
    <property type="protein sequence ID" value="KAG9447495.1"/>
    <property type="molecule type" value="Genomic_DNA"/>
</dbReference>
<name>A0AAV7EF76_ARIFI</name>
<organism evidence="6 7">
    <name type="scientific">Aristolochia fimbriata</name>
    <name type="common">White veined hardy Dutchman's pipe vine</name>
    <dbReference type="NCBI Taxonomy" id="158543"/>
    <lineage>
        <taxon>Eukaryota</taxon>
        <taxon>Viridiplantae</taxon>
        <taxon>Streptophyta</taxon>
        <taxon>Embryophyta</taxon>
        <taxon>Tracheophyta</taxon>
        <taxon>Spermatophyta</taxon>
        <taxon>Magnoliopsida</taxon>
        <taxon>Magnoliidae</taxon>
        <taxon>Piperales</taxon>
        <taxon>Aristolochiaceae</taxon>
        <taxon>Aristolochia</taxon>
    </lineage>
</organism>
<keyword evidence="2" id="KW-0805">Transcription regulation</keyword>
<sequence length="124" mass="13676">MEKEPQVSPVMLRPLEKGPRRKRSRRAICCCCTATSTTTTKHHDGEEGAAGVMFDGESDDERAEVERKIAALQRIVPGGESLEVDRLFEETADYILALEGKVIAMKLLANLFQGLQKEETKVGG</sequence>
<dbReference type="Proteomes" id="UP000825729">
    <property type="component" value="Unassembled WGS sequence"/>
</dbReference>
<gene>
    <name evidence="6" type="ORF">H6P81_013623</name>
</gene>
<dbReference type="GO" id="GO:0006355">
    <property type="term" value="P:regulation of DNA-templated transcription"/>
    <property type="evidence" value="ECO:0007669"/>
    <property type="project" value="InterPro"/>
</dbReference>
<comment type="caution">
    <text evidence="6">The sequence shown here is derived from an EMBL/GenBank/DDBJ whole genome shotgun (WGS) entry which is preliminary data.</text>
</comment>
<dbReference type="CDD" id="cd11444">
    <property type="entry name" value="bHLH_AtIBH1_like"/>
    <property type="match status" value="1"/>
</dbReference>
<dbReference type="PANTHER" id="PTHR33124">
    <property type="entry name" value="TRANSCRIPTION FACTOR IBH1-LIKE 1"/>
    <property type="match status" value="1"/>
</dbReference>
<evidence type="ECO:0000256" key="3">
    <source>
        <dbReference type="ARBA" id="ARBA00023163"/>
    </source>
</evidence>
<feature type="region of interest" description="Disordered" evidence="5">
    <location>
        <begin position="1"/>
        <end position="21"/>
    </location>
</feature>
<dbReference type="AlphaFoldDB" id="A0AAV7EF76"/>